<dbReference type="RefSeq" id="WP_096430478.1">
    <property type="nucleotide sequence ID" value="NZ_AP018042.1"/>
</dbReference>
<dbReference type="GO" id="GO:0033104">
    <property type="term" value="C:type VI protein secretion system complex"/>
    <property type="evidence" value="ECO:0007669"/>
    <property type="project" value="InterPro"/>
</dbReference>
<protein>
    <submittedName>
        <fullName evidence="1">Uncharacterized protein</fullName>
    </submittedName>
</protein>
<dbReference type="AlphaFoldDB" id="A0A1Y1CMN0"/>
<reference evidence="2" key="2">
    <citation type="journal article" date="2020" name="Antonie Van Leeuwenhoek">
        <title>Labilibaculum antarcticum sp. nov., a novel facultative anaerobic, psychrotorelant bacterium isolated from marine sediment of Antarctica.</title>
        <authorList>
            <person name="Watanabe M."/>
            <person name="Kojima H."/>
            <person name="Fukui M."/>
        </authorList>
    </citation>
    <scope>NUCLEOTIDE SEQUENCE [LARGE SCALE GENOMIC DNA]</scope>
    <source>
        <strain evidence="2">SPP2</strain>
    </source>
</reference>
<organism evidence="1 2">
    <name type="scientific">Labilibaculum antarcticum</name>
    <dbReference type="NCBI Taxonomy" id="1717717"/>
    <lineage>
        <taxon>Bacteria</taxon>
        <taxon>Pseudomonadati</taxon>
        <taxon>Bacteroidota</taxon>
        <taxon>Bacteroidia</taxon>
        <taxon>Marinilabiliales</taxon>
        <taxon>Marinifilaceae</taxon>
        <taxon>Labilibaculum</taxon>
    </lineage>
</organism>
<dbReference type="InterPro" id="IPR041408">
    <property type="entry name" value="Hcp_Tssd"/>
</dbReference>
<dbReference type="Proteomes" id="UP000218267">
    <property type="component" value="Chromosome"/>
</dbReference>
<gene>
    <name evidence="1" type="ORF">ALGA_2968</name>
</gene>
<name>A0A1Y1CMN0_9BACT</name>
<accession>A0A1Y1CMN0</accession>
<proteinExistence type="predicted"/>
<dbReference type="EMBL" id="AP018042">
    <property type="protein sequence ID" value="BAX81273.1"/>
    <property type="molecule type" value="Genomic_DNA"/>
</dbReference>
<reference evidence="1 2" key="1">
    <citation type="journal article" date="2018" name="Mar. Genomics">
        <title>Complete genome sequence of Marinifilaceae bacterium strain SPP2, isolated from the Antarctic marine sediment.</title>
        <authorList>
            <person name="Watanabe M."/>
            <person name="Kojima H."/>
            <person name="Fukui M."/>
        </authorList>
    </citation>
    <scope>NUCLEOTIDE SEQUENCE [LARGE SCALE GENOMIC DNA]</scope>
    <source>
        <strain evidence="1 2">SPP2</strain>
    </source>
</reference>
<keyword evidence="2" id="KW-1185">Reference proteome</keyword>
<evidence type="ECO:0000313" key="1">
    <source>
        <dbReference type="EMBL" id="BAX81273.1"/>
    </source>
</evidence>
<dbReference type="OrthoDB" id="1115770at2"/>
<evidence type="ECO:0000313" key="2">
    <source>
        <dbReference type="Proteomes" id="UP000218267"/>
    </source>
</evidence>
<dbReference type="Pfam" id="PF17642">
    <property type="entry name" value="TssD"/>
    <property type="match status" value="1"/>
</dbReference>
<sequence>MSIKAKMYVDDLVYNIRKLDFGFDQKINTNGTASTQPLGGLFNIEVESPKNTHLYAWGASNLDMKYVKLVFSPLTLASKSRTIELYDTLCIRHHDYFHHESKDPMISVLQLSPAIIVQDGQTLVEKNWKVSDLSRQNVEPTATPVASEEQQFTEVYLLDSGGSKIEDLDKEQDITLVIKTTGLIGKTINTIDLHNEEYDFLYQGKRLIDDKLKNYIINSNEDKLSLKVIEQDQSNS</sequence>
<dbReference type="KEGG" id="mbas:ALGA_2968"/>